<feature type="transmembrane region" description="Helical" evidence="1">
    <location>
        <begin position="139"/>
        <end position="157"/>
    </location>
</feature>
<dbReference type="RefSeq" id="WP_338608028.1">
    <property type="nucleotide sequence ID" value="NZ_CP146275.1"/>
</dbReference>
<protein>
    <submittedName>
        <fullName evidence="2">CbtA family protein</fullName>
    </submittedName>
</protein>
<feature type="transmembrane region" description="Helical" evidence="1">
    <location>
        <begin position="71"/>
        <end position="97"/>
    </location>
</feature>
<proteinExistence type="predicted"/>
<feature type="transmembrane region" description="Helical" evidence="1">
    <location>
        <begin position="162"/>
        <end position="178"/>
    </location>
</feature>
<dbReference type="Pfam" id="PF09490">
    <property type="entry name" value="CbtA"/>
    <property type="match status" value="1"/>
</dbReference>
<accession>A0ABZ2I202</accession>
<evidence type="ECO:0000256" key="1">
    <source>
        <dbReference type="SAM" id="Phobius"/>
    </source>
</evidence>
<name>A0ABZ2I202_9HYPH</name>
<feature type="transmembrane region" description="Helical" evidence="1">
    <location>
        <begin position="198"/>
        <end position="220"/>
    </location>
</feature>
<dbReference type="EMBL" id="CP146275">
    <property type="protein sequence ID" value="WWT32606.1"/>
    <property type="molecule type" value="Genomic_DNA"/>
</dbReference>
<organism evidence="2 3">
    <name type="scientific">Pelagibacterium nitratireducens</name>
    <dbReference type="NCBI Taxonomy" id="1046114"/>
    <lineage>
        <taxon>Bacteria</taxon>
        <taxon>Pseudomonadati</taxon>
        <taxon>Pseudomonadota</taxon>
        <taxon>Alphaproteobacteria</taxon>
        <taxon>Hyphomicrobiales</taxon>
        <taxon>Devosiaceae</taxon>
        <taxon>Pelagibacterium</taxon>
    </lineage>
</organism>
<feature type="transmembrane region" description="Helical" evidence="1">
    <location>
        <begin position="104"/>
        <end position="127"/>
    </location>
</feature>
<keyword evidence="1" id="KW-1133">Transmembrane helix</keyword>
<evidence type="ECO:0000313" key="2">
    <source>
        <dbReference type="EMBL" id="WWT32606.1"/>
    </source>
</evidence>
<dbReference type="NCBIfam" id="TIGR02458">
    <property type="entry name" value="CbtA"/>
    <property type="match status" value="1"/>
</dbReference>
<sequence>MFRNLFFAALIAALCAGLATSIIQHFRLIPLIVAAESYEGEAPHDHGEQTVAPHSHDEGEWMPADGFERTAFTVAANLLMAAGFAFVITAISLIFNLPVTPQTGLAWGIGGFIAFSLAPALGLPPGLPGMPVAETGARQIWWVFAAVSTALGLLAIAKWRTWWALALAAILIVLPHAAGAPRPPLEETGVPAGLAASFASAVLANGLVFWVVLGVSYGVLTSRFSRRVS</sequence>
<dbReference type="InterPro" id="IPR012666">
    <property type="entry name" value="CbtA_put"/>
</dbReference>
<keyword evidence="1" id="KW-0812">Transmembrane</keyword>
<gene>
    <name evidence="2" type="ORF">V6617_16595</name>
</gene>
<dbReference type="Proteomes" id="UP001369958">
    <property type="component" value="Chromosome"/>
</dbReference>
<keyword evidence="3" id="KW-1185">Reference proteome</keyword>
<evidence type="ECO:0000313" key="3">
    <source>
        <dbReference type="Proteomes" id="UP001369958"/>
    </source>
</evidence>
<keyword evidence="1" id="KW-0472">Membrane</keyword>
<reference evidence="2 3" key="1">
    <citation type="submission" date="2024-02" db="EMBL/GenBank/DDBJ databases">
        <title>Complete genome sequence of Pelagibacterium nitratireducens ZH15.</title>
        <authorList>
            <person name="Zhao L.H."/>
        </authorList>
    </citation>
    <scope>NUCLEOTIDE SEQUENCE [LARGE SCALE GENOMIC DNA]</scope>
    <source>
        <strain evidence="2 3">ZH15</strain>
    </source>
</reference>